<evidence type="ECO:0000313" key="2">
    <source>
        <dbReference type="EMBL" id="RPA99623.1"/>
    </source>
</evidence>
<dbReference type="EMBL" id="ML120386">
    <property type="protein sequence ID" value="RPA99623.1"/>
    <property type="molecule type" value="Genomic_DNA"/>
</dbReference>
<proteinExistence type="predicted"/>
<evidence type="ECO:0000256" key="1">
    <source>
        <dbReference type="SAM" id="MobiDB-lite"/>
    </source>
</evidence>
<reference evidence="2 3" key="1">
    <citation type="journal article" date="2018" name="Nat. Ecol. Evol.">
        <title>Pezizomycetes genomes reveal the molecular basis of ectomycorrhizal truffle lifestyle.</title>
        <authorList>
            <person name="Murat C."/>
            <person name="Payen T."/>
            <person name="Noel B."/>
            <person name="Kuo A."/>
            <person name="Morin E."/>
            <person name="Chen J."/>
            <person name="Kohler A."/>
            <person name="Krizsan K."/>
            <person name="Balestrini R."/>
            <person name="Da Silva C."/>
            <person name="Montanini B."/>
            <person name="Hainaut M."/>
            <person name="Levati E."/>
            <person name="Barry K.W."/>
            <person name="Belfiori B."/>
            <person name="Cichocki N."/>
            <person name="Clum A."/>
            <person name="Dockter R.B."/>
            <person name="Fauchery L."/>
            <person name="Guy J."/>
            <person name="Iotti M."/>
            <person name="Le Tacon F."/>
            <person name="Lindquist E.A."/>
            <person name="Lipzen A."/>
            <person name="Malagnac F."/>
            <person name="Mello A."/>
            <person name="Molinier V."/>
            <person name="Miyauchi S."/>
            <person name="Poulain J."/>
            <person name="Riccioni C."/>
            <person name="Rubini A."/>
            <person name="Sitrit Y."/>
            <person name="Splivallo R."/>
            <person name="Traeger S."/>
            <person name="Wang M."/>
            <person name="Zifcakova L."/>
            <person name="Wipf D."/>
            <person name="Zambonelli A."/>
            <person name="Paolocci F."/>
            <person name="Nowrousian M."/>
            <person name="Ottonello S."/>
            <person name="Baldrian P."/>
            <person name="Spatafora J.W."/>
            <person name="Henrissat B."/>
            <person name="Nagy L.G."/>
            <person name="Aury J.M."/>
            <person name="Wincker P."/>
            <person name="Grigoriev I.V."/>
            <person name="Bonfante P."/>
            <person name="Martin F.M."/>
        </authorList>
    </citation>
    <scope>NUCLEOTIDE SEQUENCE [LARGE SCALE GENOMIC DNA]</scope>
    <source>
        <strain evidence="2 3">120613-1</strain>
    </source>
</reference>
<accession>A0A3N4JMZ4</accession>
<feature type="region of interest" description="Disordered" evidence="1">
    <location>
        <begin position="43"/>
        <end position="89"/>
    </location>
</feature>
<evidence type="ECO:0000313" key="3">
    <source>
        <dbReference type="Proteomes" id="UP000276215"/>
    </source>
</evidence>
<dbReference type="Proteomes" id="UP000276215">
    <property type="component" value="Unassembled WGS sequence"/>
</dbReference>
<protein>
    <submittedName>
        <fullName evidence="2">Uncharacterized protein</fullName>
    </submittedName>
</protein>
<gene>
    <name evidence="2" type="ORF">L873DRAFT_897017</name>
</gene>
<keyword evidence="3" id="KW-1185">Reference proteome</keyword>
<name>A0A3N4JMZ4_9PEZI</name>
<dbReference type="AlphaFoldDB" id="A0A3N4JMZ4"/>
<organism evidence="2 3">
    <name type="scientific">Choiromyces venosus 120613-1</name>
    <dbReference type="NCBI Taxonomy" id="1336337"/>
    <lineage>
        <taxon>Eukaryota</taxon>
        <taxon>Fungi</taxon>
        <taxon>Dikarya</taxon>
        <taxon>Ascomycota</taxon>
        <taxon>Pezizomycotina</taxon>
        <taxon>Pezizomycetes</taxon>
        <taxon>Pezizales</taxon>
        <taxon>Tuberaceae</taxon>
        <taxon>Choiromyces</taxon>
    </lineage>
</organism>
<sequence>MQTTTTVTYPNLRTQDKCFFCVVRHRQDGEFSIRRLEHNLPYRKHLNGNPRDNSYRVHPQKHQHSLTYPQPTPPFSPFQASTTPPPRPPYIPPLPLQLALLLFLSYRGACQDGGVVNTFAC</sequence>